<protein>
    <submittedName>
        <fullName evidence="1">DUF3301 domain-containing protein</fullName>
    </submittedName>
</protein>
<sequence>MFDLTDLLFLSVVVLAAAALWRAQGVREIALRAAKRHCDEMEVQWLDGSVALRKVGLARNARGRLCLARAYLFEFTSTGDERYFGSVDMVGHQVRTVQLQPHRLQ</sequence>
<dbReference type="AlphaFoldDB" id="A0A545SY62"/>
<accession>A0A545SY62</accession>
<organism evidence="1 2">
    <name type="scientific">Exilibacterium tricleocarpae</name>
    <dbReference type="NCBI Taxonomy" id="2591008"/>
    <lineage>
        <taxon>Bacteria</taxon>
        <taxon>Pseudomonadati</taxon>
        <taxon>Pseudomonadota</taxon>
        <taxon>Gammaproteobacteria</taxon>
        <taxon>Cellvibrionales</taxon>
        <taxon>Cellvibrionaceae</taxon>
        <taxon>Exilibacterium</taxon>
    </lineage>
</organism>
<gene>
    <name evidence="1" type="ORF">FKG94_22390</name>
</gene>
<dbReference type="OrthoDB" id="5959530at2"/>
<comment type="caution">
    <text evidence="1">The sequence shown here is derived from an EMBL/GenBank/DDBJ whole genome shotgun (WGS) entry which is preliminary data.</text>
</comment>
<dbReference type="EMBL" id="VHSG01000026">
    <property type="protein sequence ID" value="TQV69905.1"/>
    <property type="molecule type" value="Genomic_DNA"/>
</dbReference>
<proteinExistence type="predicted"/>
<dbReference type="Proteomes" id="UP000319732">
    <property type="component" value="Unassembled WGS sequence"/>
</dbReference>
<dbReference type="InterPro" id="IPR021732">
    <property type="entry name" value="DUF3301"/>
</dbReference>
<name>A0A545SY62_9GAMM</name>
<reference evidence="1 2" key="1">
    <citation type="submission" date="2019-06" db="EMBL/GenBank/DDBJ databases">
        <title>Whole genome sequence for Cellvibrionaceae sp. R142.</title>
        <authorList>
            <person name="Wang G."/>
        </authorList>
    </citation>
    <scope>NUCLEOTIDE SEQUENCE [LARGE SCALE GENOMIC DNA]</scope>
    <source>
        <strain evidence="1 2">R142</strain>
    </source>
</reference>
<dbReference type="Pfam" id="PF11743">
    <property type="entry name" value="DUF3301"/>
    <property type="match status" value="1"/>
</dbReference>
<evidence type="ECO:0000313" key="1">
    <source>
        <dbReference type="EMBL" id="TQV69905.1"/>
    </source>
</evidence>
<keyword evidence="2" id="KW-1185">Reference proteome</keyword>
<evidence type="ECO:0000313" key="2">
    <source>
        <dbReference type="Proteomes" id="UP000319732"/>
    </source>
</evidence>
<dbReference type="RefSeq" id="WP_142929183.1">
    <property type="nucleotide sequence ID" value="NZ_ML660104.1"/>
</dbReference>